<keyword evidence="4" id="KW-1185">Reference proteome</keyword>
<feature type="compositionally biased region" description="Basic residues" evidence="1">
    <location>
        <begin position="1"/>
        <end position="15"/>
    </location>
</feature>
<reference evidence="4" key="1">
    <citation type="journal article" date="2019" name="Int. J. Syst. Evol. Microbiol.">
        <title>The Global Catalogue of Microorganisms (GCM) 10K type strain sequencing project: providing services to taxonomists for standard genome sequencing and annotation.</title>
        <authorList>
            <consortium name="The Broad Institute Genomics Platform"/>
            <consortium name="The Broad Institute Genome Sequencing Center for Infectious Disease"/>
            <person name="Wu L."/>
            <person name="Ma J."/>
        </authorList>
    </citation>
    <scope>NUCLEOTIDE SEQUENCE [LARGE SCALE GENOMIC DNA]</scope>
    <source>
        <strain evidence="4">JCM 17021</strain>
    </source>
</reference>
<feature type="region of interest" description="Disordered" evidence="1">
    <location>
        <begin position="1"/>
        <end position="28"/>
    </location>
</feature>
<proteinExistence type="predicted"/>
<evidence type="ECO:0000313" key="4">
    <source>
        <dbReference type="Proteomes" id="UP001501803"/>
    </source>
</evidence>
<name>A0ABP7KLY5_9MICO</name>
<dbReference type="RefSeq" id="WP_345067045.1">
    <property type="nucleotide sequence ID" value="NZ_BAABCN010000007.1"/>
</dbReference>
<feature type="domain" description="DUF6398" evidence="2">
    <location>
        <begin position="475"/>
        <end position="558"/>
    </location>
</feature>
<dbReference type="EMBL" id="BAABCN010000007">
    <property type="protein sequence ID" value="GAA3881686.1"/>
    <property type="molecule type" value="Genomic_DNA"/>
</dbReference>
<organism evidence="3 4">
    <name type="scientific">Leifsonia kafniensis</name>
    <dbReference type="NCBI Taxonomy" id="475957"/>
    <lineage>
        <taxon>Bacteria</taxon>
        <taxon>Bacillati</taxon>
        <taxon>Actinomycetota</taxon>
        <taxon>Actinomycetes</taxon>
        <taxon>Micrococcales</taxon>
        <taxon>Microbacteriaceae</taxon>
        <taxon>Leifsonia</taxon>
    </lineage>
</organism>
<dbReference type="Pfam" id="PF19935">
    <property type="entry name" value="DUF6398"/>
    <property type="match status" value="1"/>
</dbReference>
<protein>
    <recommendedName>
        <fullName evidence="2">DUF6398 domain-containing protein</fullName>
    </recommendedName>
</protein>
<dbReference type="InterPro" id="IPR045651">
    <property type="entry name" value="DUF6398"/>
</dbReference>
<evidence type="ECO:0000259" key="2">
    <source>
        <dbReference type="Pfam" id="PF19935"/>
    </source>
</evidence>
<evidence type="ECO:0000256" key="1">
    <source>
        <dbReference type="SAM" id="MobiDB-lite"/>
    </source>
</evidence>
<sequence>MSPKKRPKKRAHSGHTRPPIGISSHTSAFGAFDSEDLPEDGFLRGIEVALRAGHPQALLQMASGMVTLFDPRAESRFDDDPDAEAPTLAGICDSFAAMGVRQSDALVSVMAELSGDDLLRERTRRAVGLHHQTLPDWLARLDEVQPYRAFQMAHVLGDGDNLVIGVRLAGNHELGILIYIDHNLGTVVKDAFLVDQPLGELVEAWRRIVRDAGSGAAKDSSIRELPLADARARITQAINTGAITYPPFETETWPAVRPVVEWIVGKLPDGGSEYTPEEWTKEQISAIADEFFGSEFGRALDDEDHRSLLDNLLWFGAETAVGDPLRWSPVSVDIVLNDWIPRKIAAPVDLLDKAPTLLRALVRYAHQQRGIRHGLTKQTLEAIDEYTAGYREAIRTPRLQGPMALLERAGLLDGDLMGWEDDDDDGPLTGEDILDELALSVGGRQALALIDDSPLPDEPFDWTGIEPDIHDAVAEVSALVDGCADALFDIEFRTACRRFLAMVAVADPGILRGRGTARTAAAAVCTVIGRANDRFDPEFDGVPVKDVLAHLGVKGSVTKRAEPMLRAIGADLRFGGAELNDARLLDSVTRDDIISLRDVYLDPEE</sequence>
<dbReference type="Proteomes" id="UP001501803">
    <property type="component" value="Unassembled WGS sequence"/>
</dbReference>
<gene>
    <name evidence="3" type="ORF">GCM10022381_24920</name>
</gene>
<comment type="caution">
    <text evidence="3">The sequence shown here is derived from an EMBL/GenBank/DDBJ whole genome shotgun (WGS) entry which is preliminary data.</text>
</comment>
<evidence type="ECO:0000313" key="3">
    <source>
        <dbReference type="EMBL" id="GAA3881686.1"/>
    </source>
</evidence>
<accession>A0ABP7KLY5</accession>